<keyword evidence="2" id="KW-0812">Transmembrane</keyword>
<feature type="transmembrane region" description="Helical" evidence="2">
    <location>
        <begin position="6"/>
        <end position="26"/>
    </location>
</feature>
<reference evidence="3 4" key="1">
    <citation type="submission" date="2016-12" db="EMBL/GenBank/DDBJ databases">
        <title>Domibacillus sp. SAB 38T whole genome sequencing.</title>
        <authorList>
            <person name="Verma A."/>
            <person name="Ojha A.K."/>
            <person name="Krishnamurthi S."/>
        </authorList>
    </citation>
    <scope>NUCLEOTIDE SEQUENCE [LARGE SCALE GENOMIC DNA]</scope>
    <source>
        <strain evidence="3 4">SAB 38</strain>
    </source>
</reference>
<dbReference type="OrthoDB" id="2454310at2"/>
<keyword evidence="4" id="KW-1185">Reference proteome</keyword>
<evidence type="ECO:0000313" key="4">
    <source>
        <dbReference type="Proteomes" id="UP000188613"/>
    </source>
</evidence>
<keyword evidence="2" id="KW-1133">Transmembrane helix</keyword>
<dbReference type="InterPro" id="IPR011990">
    <property type="entry name" value="TPR-like_helical_dom_sf"/>
</dbReference>
<dbReference type="InterPro" id="IPR019734">
    <property type="entry name" value="TPR_rpt"/>
</dbReference>
<evidence type="ECO:0000256" key="1">
    <source>
        <dbReference type="PROSITE-ProRule" id="PRU00339"/>
    </source>
</evidence>
<dbReference type="AlphaFoldDB" id="A0A1V2A713"/>
<gene>
    <name evidence="3" type="ORF">BTO28_11310</name>
</gene>
<organism evidence="3 4">
    <name type="scientific">Domibacillus epiphyticus</name>
    <dbReference type="NCBI Taxonomy" id="1714355"/>
    <lineage>
        <taxon>Bacteria</taxon>
        <taxon>Bacillati</taxon>
        <taxon>Bacillota</taxon>
        <taxon>Bacilli</taxon>
        <taxon>Bacillales</taxon>
        <taxon>Bacillaceae</taxon>
        <taxon>Domibacillus</taxon>
    </lineage>
</organism>
<dbReference type="SUPFAM" id="SSF48452">
    <property type="entry name" value="TPR-like"/>
    <property type="match status" value="1"/>
</dbReference>
<comment type="caution">
    <text evidence="3">The sequence shown here is derived from an EMBL/GenBank/DDBJ whole genome shotgun (WGS) entry which is preliminary data.</text>
</comment>
<dbReference type="STRING" id="1714355.BTO28_11310"/>
<dbReference type="Pfam" id="PF13181">
    <property type="entry name" value="TPR_8"/>
    <property type="match status" value="1"/>
</dbReference>
<evidence type="ECO:0000256" key="2">
    <source>
        <dbReference type="SAM" id="Phobius"/>
    </source>
</evidence>
<dbReference type="Proteomes" id="UP000188613">
    <property type="component" value="Unassembled WGS sequence"/>
</dbReference>
<dbReference type="RefSeq" id="WP_076766301.1">
    <property type="nucleotide sequence ID" value="NZ_MSFI01000019.1"/>
</dbReference>
<dbReference type="EMBL" id="MSFI01000019">
    <property type="protein sequence ID" value="OMP66624.1"/>
    <property type="molecule type" value="Genomic_DNA"/>
</dbReference>
<name>A0A1V2A713_9BACI</name>
<keyword evidence="2" id="KW-0472">Membrane</keyword>
<evidence type="ECO:0000313" key="3">
    <source>
        <dbReference type="EMBL" id="OMP66624.1"/>
    </source>
</evidence>
<dbReference type="Pfam" id="PF14559">
    <property type="entry name" value="TPR_19"/>
    <property type="match status" value="1"/>
</dbReference>
<sequence length="164" mass="18421">MKLTDTAMRYIVAVLILTVVIGFIYVNIAGKKEEEKYVQEFNTYQNAISLMQQGDFKQAVPLLKQVEAEQQDSVPIKQYLGMALVNTGEVEEAVTKYQEVVDLNPYKIEDAEFMLQFGEVLSITGKHKEAKIVLEQCQKLAAPSGIPDYQEKVNLLLAEVSKSS</sequence>
<accession>A0A1V2A713</accession>
<dbReference type="Gene3D" id="1.25.40.10">
    <property type="entry name" value="Tetratricopeptide repeat domain"/>
    <property type="match status" value="1"/>
</dbReference>
<feature type="repeat" description="TPR" evidence="1">
    <location>
        <begin position="74"/>
        <end position="107"/>
    </location>
</feature>
<protein>
    <submittedName>
        <fullName evidence="3">Uncharacterized protein</fullName>
    </submittedName>
</protein>
<proteinExistence type="predicted"/>
<keyword evidence="1" id="KW-0802">TPR repeat</keyword>
<dbReference type="PROSITE" id="PS50005">
    <property type="entry name" value="TPR"/>
    <property type="match status" value="1"/>
</dbReference>